<keyword evidence="2 8" id="KW-0436">Ligase</keyword>
<dbReference type="InterPro" id="IPR000873">
    <property type="entry name" value="AMP-dep_synth/lig_dom"/>
</dbReference>
<name>A0A161SVN4_9BRAD</name>
<dbReference type="PANTHER" id="PTHR43767:SF1">
    <property type="entry name" value="NONRIBOSOMAL PEPTIDE SYNTHASE PES1 (EUROFUNG)-RELATED"/>
    <property type="match status" value="1"/>
</dbReference>
<dbReference type="InterPro" id="IPR045851">
    <property type="entry name" value="AMP-bd_C_sf"/>
</dbReference>
<dbReference type="InterPro" id="IPR020459">
    <property type="entry name" value="AMP-binding"/>
</dbReference>
<evidence type="ECO:0000256" key="4">
    <source>
        <dbReference type="ARBA" id="ARBA00066616"/>
    </source>
</evidence>
<comment type="similarity">
    <text evidence="1">Belongs to the ATP-dependent AMP-binding enzyme family.</text>
</comment>
<evidence type="ECO:0000256" key="3">
    <source>
        <dbReference type="ARBA" id="ARBA00051915"/>
    </source>
</evidence>
<dbReference type="EMBL" id="LVYV01000001">
    <property type="protein sequence ID" value="KZD25902.1"/>
    <property type="molecule type" value="Genomic_DNA"/>
</dbReference>
<dbReference type="Gene3D" id="3.40.50.12780">
    <property type="entry name" value="N-terminal domain of ligase-like"/>
    <property type="match status" value="1"/>
</dbReference>
<comment type="catalytic activity">
    <reaction evidence="3">
        <text>3-(methylsulfanyl)propanoate + ATP + CoA = 3-(methylsulfanyl)propanoyl-CoA + AMP + diphosphate</text>
        <dbReference type="Rhea" id="RHEA:43052"/>
        <dbReference type="ChEBI" id="CHEBI:30616"/>
        <dbReference type="ChEBI" id="CHEBI:33019"/>
        <dbReference type="ChEBI" id="CHEBI:49016"/>
        <dbReference type="ChEBI" id="CHEBI:57287"/>
        <dbReference type="ChEBI" id="CHEBI:82815"/>
        <dbReference type="ChEBI" id="CHEBI:456215"/>
        <dbReference type="EC" id="6.2.1.44"/>
    </reaction>
    <physiologicalReaction direction="left-to-right" evidence="3">
        <dbReference type="Rhea" id="RHEA:43053"/>
    </physiologicalReaction>
</comment>
<evidence type="ECO:0000259" key="6">
    <source>
        <dbReference type="Pfam" id="PF00501"/>
    </source>
</evidence>
<comment type="caution">
    <text evidence="8">The sequence shown here is derived from an EMBL/GenBank/DDBJ whole genome shotgun (WGS) entry which is preliminary data.</text>
</comment>
<organism evidence="8 9">
    <name type="scientific">Tardiphaga robiniae</name>
    <dbReference type="NCBI Taxonomy" id="943830"/>
    <lineage>
        <taxon>Bacteria</taxon>
        <taxon>Pseudomonadati</taxon>
        <taxon>Pseudomonadota</taxon>
        <taxon>Alphaproteobacteria</taxon>
        <taxon>Hyphomicrobiales</taxon>
        <taxon>Nitrobacteraceae</taxon>
        <taxon>Tardiphaga</taxon>
    </lineage>
</organism>
<keyword evidence="9" id="KW-1185">Reference proteome</keyword>
<dbReference type="InterPro" id="IPR050237">
    <property type="entry name" value="ATP-dep_AMP-bd_enzyme"/>
</dbReference>
<dbReference type="Pfam" id="PF13193">
    <property type="entry name" value="AMP-binding_C"/>
    <property type="match status" value="1"/>
</dbReference>
<evidence type="ECO:0000256" key="2">
    <source>
        <dbReference type="ARBA" id="ARBA00022598"/>
    </source>
</evidence>
<dbReference type="Gene3D" id="3.30.300.30">
    <property type="match status" value="1"/>
</dbReference>
<dbReference type="FunFam" id="3.30.300.30:FF:000008">
    <property type="entry name" value="2,3-dihydroxybenzoate-AMP ligase"/>
    <property type="match status" value="1"/>
</dbReference>
<dbReference type="Proteomes" id="UP000076574">
    <property type="component" value="Unassembled WGS sequence"/>
</dbReference>
<dbReference type="STRING" id="943830.A4A58_02175"/>
<dbReference type="InterPro" id="IPR020845">
    <property type="entry name" value="AMP-binding_CS"/>
</dbReference>
<proteinExistence type="inferred from homology"/>
<evidence type="ECO:0000259" key="7">
    <source>
        <dbReference type="Pfam" id="PF13193"/>
    </source>
</evidence>
<dbReference type="SUPFAM" id="SSF56801">
    <property type="entry name" value="Acetyl-CoA synthetase-like"/>
    <property type="match status" value="1"/>
</dbReference>
<dbReference type="InterPro" id="IPR042099">
    <property type="entry name" value="ANL_N_sf"/>
</dbReference>
<accession>A0A161SVN4</accession>
<evidence type="ECO:0000256" key="5">
    <source>
        <dbReference type="ARBA" id="ARBA00067668"/>
    </source>
</evidence>
<dbReference type="EC" id="6.2.1.44" evidence="4"/>
<dbReference type="AlphaFoldDB" id="A0A161SVN4"/>
<gene>
    <name evidence="8" type="ORF">A4A58_02175</name>
</gene>
<feature type="domain" description="AMP-dependent synthetase/ligase" evidence="6">
    <location>
        <begin position="40"/>
        <end position="394"/>
    </location>
</feature>
<evidence type="ECO:0000313" key="9">
    <source>
        <dbReference type="Proteomes" id="UP000076574"/>
    </source>
</evidence>
<reference evidence="8 9" key="1">
    <citation type="submission" date="2016-03" db="EMBL/GenBank/DDBJ databases">
        <title>Microsymbionts genomes from the relict species Vavilovia formosa (Stev.) Fed.</title>
        <authorList>
            <person name="Kopat V."/>
            <person name="Chirak E."/>
            <person name="Kimeklis A."/>
            <person name="Andronov E."/>
        </authorList>
    </citation>
    <scope>NUCLEOTIDE SEQUENCE [LARGE SCALE GENOMIC DNA]</scope>
    <source>
        <strain evidence="8 9">Vaf07</strain>
    </source>
</reference>
<evidence type="ECO:0000256" key="1">
    <source>
        <dbReference type="ARBA" id="ARBA00006432"/>
    </source>
</evidence>
<protein>
    <recommendedName>
        <fullName evidence="5">3-methylmercaptopropionyl-CoA ligase</fullName>
        <ecNumber evidence="4">6.2.1.44</ecNumber>
    </recommendedName>
</protein>
<dbReference type="RefSeq" id="WP_068730388.1">
    <property type="nucleotide sequence ID" value="NZ_LVYV01000001.1"/>
</dbReference>
<dbReference type="GO" id="GO:0016878">
    <property type="term" value="F:acid-thiol ligase activity"/>
    <property type="evidence" value="ECO:0007669"/>
    <property type="project" value="UniProtKB-ARBA"/>
</dbReference>
<feature type="domain" description="AMP-binding enzyme C-terminal" evidence="7">
    <location>
        <begin position="444"/>
        <end position="518"/>
    </location>
</feature>
<dbReference type="PROSITE" id="PS00455">
    <property type="entry name" value="AMP_BINDING"/>
    <property type="match status" value="1"/>
</dbReference>
<dbReference type="InterPro" id="IPR025110">
    <property type="entry name" value="AMP-bd_C"/>
</dbReference>
<dbReference type="OrthoDB" id="9803968at2"/>
<dbReference type="Pfam" id="PF00501">
    <property type="entry name" value="AMP-binding"/>
    <property type="match status" value="1"/>
</dbReference>
<dbReference type="PRINTS" id="PR00154">
    <property type="entry name" value="AMPBINDING"/>
</dbReference>
<sequence>MQGQIAPDTSTPATRHEVLYRERVVTCFSDRPPTLDAMLRAAVARKPDGVALVLGEKRVTYAELDRVAENVARNLIASGFRKGERIAILLGNCLEFIFCALGAVRAGMIVVPLNARQRAPEIDYVLQQCGTSALVYDADCKANLPAPRADLRNQWVVGSGRAASFTELMNDAPAAALPELHQEDTAFLLYTSGTTGNPKGAMLTHVSIIHSVLNFQHGYGLHDGDVTLLAVPVSHVTGLVALILATIHVAGTTVILPAFKAPEFLAVAARERMTYTLMVPAMYNLCLLQPDFDRHDLSSWRIAGFGGAPMPEATIKRLAEVLPKLNLCNAYGSTETTSPATMFPPGSPAGKINSVGRPVIGAHIVVADDDGREVPAGQNGELLIAGAMVVPGYWDNPDATRTGFVGGYWRSGDIGRMDADGYVYVVDRKKDMINRAGFKIYCTEVENVMSHHPAILESAVVGKPDPVLGERVHAFVYSLDGGNEADIRKYCAERLSDYKVPDTITFLKEPLPRNANGKILKTELRKMMAS</sequence>
<dbReference type="PANTHER" id="PTHR43767">
    <property type="entry name" value="LONG-CHAIN-FATTY-ACID--COA LIGASE"/>
    <property type="match status" value="1"/>
</dbReference>
<evidence type="ECO:0000313" key="8">
    <source>
        <dbReference type="EMBL" id="KZD25902.1"/>
    </source>
</evidence>